<dbReference type="AlphaFoldDB" id="S4NZQ8"/>
<feature type="non-terminal residue" evidence="1">
    <location>
        <position position="1"/>
    </location>
</feature>
<reference evidence="1" key="2">
    <citation type="submission" date="2013-05" db="EMBL/GenBank/DDBJ databases">
        <authorList>
            <person name="Carter J.-M."/>
            <person name="Baker S.C."/>
            <person name="Pink R."/>
            <person name="Carter D.R.F."/>
            <person name="Collins A."/>
            <person name="Tomlin J."/>
            <person name="Gibbs M."/>
            <person name="Breuker C.J."/>
        </authorList>
    </citation>
    <scope>NUCLEOTIDE SEQUENCE</scope>
    <source>
        <tissue evidence="1">Ovary</tissue>
    </source>
</reference>
<name>S4NZQ8_9NEOP</name>
<reference evidence="1" key="1">
    <citation type="journal article" date="2013" name="BMC Genomics">
        <title>Unscrambling butterfly oogenesis.</title>
        <authorList>
            <person name="Carter J.M."/>
            <person name="Baker S.C."/>
            <person name="Pink R."/>
            <person name="Carter D.R."/>
            <person name="Collins A."/>
            <person name="Tomlin J."/>
            <person name="Gibbs M."/>
            <person name="Breuker C.J."/>
        </authorList>
    </citation>
    <scope>NUCLEOTIDE SEQUENCE</scope>
    <source>
        <tissue evidence="1">Ovary</tissue>
    </source>
</reference>
<accession>S4NZQ8</accession>
<protein>
    <submittedName>
        <fullName evidence="1">Uncharacterized protein</fullName>
    </submittedName>
</protein>
<proteinExistence type="predicted"/>
<evidence type="ECO:0000313" key="1">
    <source>
        <dbReference type="EMBL" id="JAA82849.1"/>
    </source>
</evidence>
<organism evidence="1">
    <name type="scientific">Pararge aegeria</name>
    <name type="common">speckled wood butterfly</name>
    <dbReference type="NCBI Taxonomy" id="116150"/>
    <lineage>
        <taxon>Eukaryota</taxon>
        <taxon>Metazoa</taxon>
        <taxon>Ecdysozoa</taxon>
        <taxon>Arthropoda</taxon>
        <taxon>Hexapoda</taxon>
        <taxon>Insecta</taxon>
        <taxon>Pterygota</taxon>
        <taxon>Neoptera</taxon>
        <taxon>Endopterygota</taxon>
        <taxon>Lepidoptera</taxon>
        <taxon>Glossata</taxon>
        <taxon>Ditrysia</taxon>
        <taxon>Papilionoidea</taxon>
        <taxon>Nymphalidae</taxon>
        <taxon>Satyrinae</taxon>
        <taxon>Satyrini</taxon>
        <taxon>Parargina</taxon>
        <taxon>Pararge</taxon>
    </lineage>
</organism>
<sequence length="67" mass="7793">ILRRIKQSFSALYIVWMVKNPALVAAILHHNVKYLRFLYLKCRCGGATSCPCLLRTYFFNLSQINKS</sequence>
<dbReference type="EMBL" id="GAIX01009711">
    <property type="protein sequence ID" value="JAA82849.1"/>
    <property type="molecule type" value="Transcribed_RNA"/>
</dbReference>